<reference evidence="11 12" key="1">
    <citation type="submission" date="2025-08" db="UniProtKB">
        <authorList>
            <consortium name="RefSeq"/>
        </authorList>
    </citation>
    <scope>IDENTIFICATION</scope>
</reference>
<evidence type="ECO:0000259" key="9">
    <source>
        <dbReference type="PROSITE" id="PS50162"/>
    </source>
</evidence>
<dbReference type="GO" id="GO:0005657">
    <property type="term" value="C:replication fork"/>
    <property type="evidence" value="ECO:0007669"/>
    <property type="project" value="TreeGrafter"/>
</dbReference>
<evidence type="ECO:0000256" key="3">
    <source>
        <dbReference type="ARBA" id="ARBA00022763"/>
    </source>
</evidence>
<dbReference type="KEGG" id="osn:115224865"/>
<evidence type="ECO:0000256" key="2">
    <source>
        <dbReference type="ARBA" id="ARBA00022741"/>
    </source>
</evidence>
<evidence type="ECO:0000313" key="11">
    <source>
        <dbReference type="RefSeq" id="XP_029651675.1"/>
    </source>
</evidence>
<keyword evidence="2" id="KW-0547">Nucleotide-binding</keyword>
<dbReference type="InterPro" id="IPR020588">
    <property type="entry name" value="RecA_ATP-bd"/>
</dbReference>
<evidence type="ECO:0000256" key="1">
    <source>
        <dbReference type="ARBA" id="ARBA00004123"/>
    </source>
</evidence>
<dbReference type="PIRSF" id="PIRSF005856">
    <property type="entry name" value="Rad51"/>
    <property type="match status" value="1"/>
</dbReference>
<keyword evidence="5" id="KW-0234">DNA repair</keyword>
<dbReference type="InterPro" id="IPR003593">
    <property type="entry name" value="AAA+_ATPase"/>
</dbReference>
<dbReference type="InterPro" id="IPR027417">
    <property type="entry name" value="P-loop_NTPase"/>
</dbReference>
<dbReference type="RefSeq" id="XP_036369466.1">
    <property type="nucleotide sequence ID" value="XM_036513573.1"/>
</dbReference>
<evidence type="ECO:0000313" key="10">
    <source>
        <dbReference type="Proteomes" id="UP000515154"/>
    </source>
</evidence>
<dbReference type="AlphaFoldDB" id="A0A6P7TP41"/>
<dbReference type="CDD" id="cd19492">
    <property type="entry name" value="Rad51C"/>
    <property type="match status" value="1"/>
</dbReference>
<evidence type="ECO:0000256" key="8">
    <source>
        <dbReference type="SAM" id="MobiDB-lite"/>
    </source>
</evidence>
<dbReference type="Gene3D" id="3.40.50.300">
    <property type="entry name" value="P-loop containing nucleotide triphosphate hydrolases"/>
    <property type="match status" value="1"/>
</dbReference>
<dbReference type="PANTHER" id="PTHR46239:SF1">
    <property type="entry name" value="DNA REPAIR PROTEIN RAD51 HOMOLOG 3"/>
    <property type="match status" value="1"/>
</dbReference>
<dbReference type="GO" id="GO:0140664">
    <property type="term" value="F:ATP-dependent DNA damage sensor activity"/>
    <property type="evidence" value="ECO:0007669"/>
    <property type="project" value="InterPro"/>
</dbReference>
<evidence type="ECO:0000256" key="6">
    <source>
        <dbReference type="ARBA" id="ARBA00023242"/>
    </source>
</evidence>
<evidence type="ECO:0000313" key="12">
    <source>
        <dbReference type="RefSeq" id="XP_036369466.1"/>
    </source>
</evidence>
<feature type="domain" description="RecA family profile 1" evidence="9">
    <location>
        <begin position="85"/>
        <end position="269"/>
    </location>
</feature>
<proteinExistence type="predicted"/>
<keyword evidence="6" id="KW-0539">Nucleus</keyword>
<dbReference type="SUPFAM" id="SSF52540">
    <property type="entry name" value="P-loop containing nucleoside triphosphate hydrolases"/>
    <property type="match status" value="1"/>
</dbReference>
<dbReference type="GO" id="GO:0033065">
    <property type="term" value="C:Rad51C-XRCC3 complex"/>
    <property type="evidence" value="ECO:0007669"/>
    <property type="project" value="TreeGrafter"/>
</dbReference>
<dbReference type="InterPro" id="IPR052093">
    <property type="entry name" value="HR_Repair_Mediator"/>
</dbReference>
<dbReference type="GO" id="GO:0000707">
    <property type="term" value="P:meiotic DNA recombinase assembly"/>
    <property type="evidence" value="ECO:0007669"/>
    <property type="project" value="TreeGrafter"/>
</dbReference>
<dbReference type="Proteomes" id="UP000515154">
    <property type="component" value="Linkage group LG26"/>
</dbReference>
<keyword evidence="4" id="KW-0067">ATP-binding</keyword>
<organism evidence="10 11">
    <name type="scientific">Octopus sinensis</name>
    <name type="common">East Asian common octopus</name>
    <dbReference type="NCBI Taxonomy" id="2607531"/>
    <lineage>
        <taxon>Eukaryota</taxon>
        <taxon>Metazoa</taxon>
        <taxon>Spiralia</taxon>
        <taxon>Lophotrochozoa</taxon>
        <taxon>Mollusca</taxon>
        <taxon>Cephalopoda</taxon>
        <taxon>Coleoidea</taxon>
        <taxon>Octopodiformes</taxon>
        <taxon>Octopoda</taxon>
        <taxon>Incirrata</taxon>
        <taxon>Octopodidae</taxon>
        <taxon>Octopus</taxon>
    </lineage>
</organism>
<evidence type="ECO:0000256" key="4">
    <source>
        <dbReference type="ARBA" id="ARBA00022840"/>
    </source>
</evidence>
<evidence type="ECO:0000256" key="7">
    <source>
        <dbReference type="ARBA" id="ARBA00040674"/>
    </source>
</evidence>
<dbReference type="GO" id="GO:0007131">
    <property type="term" value="P:reciprocal meiotic recombination"/>
    <property type="evidence" value="ECO:0007669"/>
    <property type="project" value="TreeGrafter"/>
</dbReference>
<keyword evidence="3" id="KW-0227">DNA damage</keyword>
<keyword evidence="10" id="KW-1185">Reference proteome</keyword>
<feature type="region of interest" description="Disordered" evidence="8">
    <location>
        <begin position="349"/>
        <end position="376"/>
    </location>
</feature>
<protein>
    <recommendedName>
        <fullName evidence="7">DNA repair protein RAD51 homolog 3</fullName>
    </recommendedName>
</protein>
<dbReference type="GO" id="GO:0000400">
    <property type="term" value="F:four-way junction DNA binding"/>
    <property type="evidence" value="ECO:0007669"/>
    <property type="project" value="TreeGrafter"/>
</dbReference>
<evidence type="ECO:0000256" key="5">
    <source>
        <dbReference type="ARBA" id="ARBA00023204"/>
    </source>
</evidence>
<dbReference type="PROSITE" id="PS50162">
    <property type="entry name" value="RECA_2"/>
    <property type="match status" value="1"/>
</dbReference>
<dbReference type="PANTHER" id="PTHR46239">
    <property type="entry name" value="DNA REPAIR PROTEIN RAD51 HOMOLOG 3 RAD51C"/>
    <property type="match status" value="1"/>
</dbReference>
<sequence length="376" mass="42022">MQNQREISSFPLPPNYQSKLLSAGYLIVDDLKDVKPTELSEDLEISHEEAMEILNCIHKNGTPLKTVTSAGKTVSAFDLLLKEQNMQSIVTFSEKLDSMLNGGVPLGKITEFCGAPGIGKTQMCMQLAVDVQIPECFGGVEGEAIYIDTEGSFIVERLQDIAEVTVCHCQNLDTDGDSPVTFTTDKVLNGIHYFRCRDYVELLAIIHLLSELIKDRPKVKLVIIDSIAFHFRHDFEDIRLRTCLLTTIAQSLIQIANKHALAVVLTNQMTTRINYSNNNYSSSSYMNTSDTSQNMIPALGESWAHISTIRIILYWKDNQRKALLYKSPEHKEDVVSFQITMGGIRDVVNRGPTEEEPEHGVVAAAEEPATKRQKTV</sequence>
<gene>
    <name evidence="11 12" type="primary">LOC115224865</name>
</gene>
<dbReference type="InterPro" id="IPR016467">
    <property type="entry name" value="DNA_recomb/repair_RecA-like"/>
</dbReference>
<dbReference type="Pfam" id="PF08423">
    <property type="entry name" value="Rad51"/>
    <property type="match status" value="1"/>
</dbReference>
<name>A0A6P7TP41_9MOLL</name>
<dbReference type="RefSeq" id="XP_029651675.1">
    <property type="nucleotide sequence ID" value="XM_029795815.2"/>
</dbReference>
<dbReference type="SMART" id="SM00382">
    <property type="entry name" value="AAA"/>
    <property type="match status" value="1"/>
</dbReference>
<dbReference type="FunFam" id="3.40.50.300:FF:002382">
    <property type="entry name" value="DNA repair protein RAD51C, putative"/>
    <property type="match status" value="1"/>
</dbReference>
<accession>A0A6P7TP41</accession>
<dbReference type="InterPro" id="IPR013632">
    <property type="entry name" value="Rad51_C"/>
</dbReference>
<dbReference type="GO" id="GO:0033063">
    <property type="term" value="C:Rad51B-Rad51C-Rad51D-XRCC2 complex"/>
    <property type="evidence" value="ECO:0007669"/>
    <property type="project" value="TreeGrafter"/>
</dbReference>
<dbReference type="GO" id="GO:0008821">
    <property type="term" value="F:crossover junction DNA endonuclease activity"/>
    <property type="evidence" value="ECO:0007669"/>
    <property type="project" value="TreeGrafter"/>
</dbReference>
<comment type="subcellular location">
    <subcellularLocation>
        <location evidence="1">Nucleus</location>
    </subcellularLocation>
</comment>
<dbReference type="GO" id="GO:0005524">
    <property type="term" value="F:ATP binding"/>
    <property type="evidence" value="ECO:0007669"/>
    <property type="project" value="UniProtKB-KW"/>
</dbReference>